<dbReference type="PROSITE" id="PS51318">
    <property type="entry name" value="TAT"/>
    <property type="match status" value="1"/>
</dbReference>
<keyword evidence="3" id="KW-1185">Reference proteome</keyword>
<dbReference type="RefSeq" id="WP_155353843.1">
    <property type="nucleotide sequence ID" value="NZ_BAAAHL010000012.1"/>
</dbReference>
<name>A0A5M3WMW9_9ACTN</name>
<dbReference type="Proteomes" id="UP000331127">
    <property type="component" value="Unassembled WGS sequence"/>
</dbReference>
<feature type="signal peptide" evidence="1">
    <location>
        <begin position="1"/>
        <end position="27"/>
    </location>
</feature>
<keyword evidence="1" id="KW-0732">Signal</keyword>
<feature type="chain" id="PRO_5024339760" evidence="1">
    <location>
        <begin position="28"/>
        <end position="128"/>
    </location>
</feature>
<evidence type="ECO:0000256" key="1">
    <source>
        <dbReference type="SAM" id="SignalP"/>
    </source>
</evidence>
<comment type="caution">
    <text evidence="2">The sequence shown here is derived from an EMBL/GenBank/DDBJ whole genome shotgun (WGS) entry which is preliminary data.</text>
</comment>
<accession>A0A5M3WMW9</accession>
<organism evidence="2 3">
    <name type="scientific">Acrocarpospora macrocephala</name>
    <dbReference type="NCBI Taxonomy" id="150177"/>
    <lineage>
        <taxon>Bacteria</taxon>
        <taxon>Bacillati</taxon>
        <taxon>Actinomycetota</taxon>
        <taxon>Actinomycetes</taxon>
        <taxon>Streptosporangiales</taxon>
        <taxon>Streptosporangiaceae</taxon>
        <taxon>Acrocarpospora</taxon>
    </lineage>
</organism>
<dbReference type="EMBL" id="BLAE01000009">
    <property type="protein sequence ID" value="GES08213.1"/>
    <property type="molecule type" value="Genomic_DNA"/>
</dbReference>
<evidence type="ECO:0000313" key="3">
    <source>
        <dbReference type="Proteomes" id="UP000331127"/>
    </source>
</evidence>
<gene>
    <name evidence="2" type="ORF">Amac_018080</name>
</gene>
<reference evidence="2 3" key="1">
    <citation type="submission" date="2019-10" db="EMBL/GenBank/DDBJ databases">
        <title>Whole genome shotgun sequence of Acrocarpospora macrocephala NBRC 16266.</title>
        <authorList>
            <person name="Ichikawa N."/>
            <person name="Kimura A."/>
            <person name="Kitahashi Y."/>
            <person name="Komaki H."/>
            <person name="Oguchi A."/>
        </authorList>
    </citation>
    <scope>NUCLEOTIDE SEQUENCE [LARGE SCALE GENOMIC DNA]</scope>
    <source>
        <strain evidence="2 3">NBRC 16266</strain>
    </source>
</reference>
<dbReference type="OrthoDB" id="3541529at2"/>
<protein>
    <submittedName>
        <fullName evidence="2">Uncharacterized protein</fullName>
    </submittedName>
</protein>
<dbReference type="AlphaFoldDB" id="A0A5M3WMW9"/>
<sequence>MTIRRAAVALAAALTLSVGAGALPAQAVVADPIVKPQRGTINPHKIKWTSAKPYKKGKYLKVTWWSGPQQCYALDHVKVKETRKKVTVTLYEGSVKDNGFCIAIAVKKTTLVKLKAPLGKRKVVDGAK</sequence>
<evidence type="ECO:0000313" key="2">
    <source>
        <dbReference type="EMBL" id="GES08213.1"/>
    </source>
</evidence>
<proteinExistence type="predicted"/>
<dbReference type="InterPro" id="IPR006311">
    <property type="entry name" value="TAT_signal"/>
</dbReference>